<sequence length="355" mass="41190">MDLTDSPADVRKGEELDPKVIDQYLRENISGLRGPLEIRQFPGGFSNLTYFVKYGDAEMVLRRPPFGTIPKSGHDMAREYRILRAIHPVFPYAPRPIVFCDDPAVMGCPFYVMERLHGFILRKHPPKGFHMDPKDARRFSERMVEVLYELHCVDYKAIGLGDLGNPDGYVRRQVEGWNARYRKARTPDVPDCEEIMQWLVEKMPPESDRKGIVHNDFKVDNLLLDPNDLTRIVGVLDWEMCTLGDQITDFGHMVAYWVEQGDPEEVHRMRQNCTTLDGMISRAEMIAYYSKLAKVDLSDFDYYYCFGLFRLLVILQQIYYRSYHGQTQDPRFKVLGFGAAVLERACRRVIDRSGL</sequence>
<dbReference type="InterPro" id="IPR002575">
    <property type="entry name" value="Aminoglycoside_PTrfase"/>
</dbReference>
<dbReference type="GO" id="GO:0004672">
    <property type="term" value="F:protein kinase activity"/>
    <property type="evidence" value="ECO:0007669"/>
    <property type="project" value="InterPro"/>
</dbReference>
<gene>
    <name evidence="2" type="ordered locus">Deba_1705</name>
</gene>
<dbReference type="AlphaFoldDB" id="E1QHN0"/>
<dbReference type="Proteomes" id="UP000009047">
    <property type="component" value="Chromosome"/>
</dbReference>
<accession>E1QHN0</accession>
<name>E1QHN0_DESB2</name>
<dbReference type="CDD" id="cd05154">
    <property type="entry name" value="ACAD10_11_N-like"/>
    <property type="match status" value="1"/>
</dbReference>
<dbReference type="Gene3D" id="3.90.1200.10">
    <property type="match status" value="1"/>
</dbReference>
<dbReference type="RefSeq" id="WP_013258526.1">
    <property type="nucleotide sequence ID" value="NC_014365.1"/>
</dbReference>
<dbReference type="PROSITE" id="PS00108">
    <property type="entry name" value="PROTEIN_KINASE_ST"/>
    <property type="match status" value="1"/>
</dbReference>
<evidence type="ECO:0000313" key="2">
    <source>
        <dbReference type="EMBL" id="ADK85073.1"/>
    </source>
</evidence>
<organism evidence="2 3">
    <name type="scientific">Desulfarculus baarsii (strain ATCC 33931 / DSM 2075 / LMG 7858 / VKM B-1802 / 2st14)</name>
    <dbReference type="NCBI Taxonomy" id="644282"/>
    <lineage>
        <taxon>Bacteria</taxon>
        <taxon>Pseudomonadati</taxon>
        <taxon>Thermodesulfobacteriota</taxon>
        <taxon>Desulfarculia</taxon>
        <taxon>Desulfarculales</taxon>
        <taxon>Desulfarculaceae</taxon>
        <taxon>Desulfarculus</taxon>
    </lineage>
</organism>
<dbReference type="Pfam" id="PF01636">
    <property type="entry name" value="APH"/>
    <property type="match status" value="1"/>
</dbReference>
<dbReference type="Gene3D" id="3.30.200.20">
    <property type="entry name" value="Phosphorylase Kinase, domain 1"/>
    <property type="match status" value="1"/>
</dbReference>
<dbReference type="HOGENOM" id="CLU_007526_0_0_7"/>
<feature type="domain" description="Aminoglycoside phosphotransferase" evidence="1">
    <location>
        <begin position="37"/>
        <end position="269"/>
    </location>
</feature>
<dbReference type="InterPro" id="IPR011009">
    <property type="entry name" value="Kinase-like_dom_sf"/>
</dbReference>
<evidence type="ECO:0000259" key="1">
    <source>
        <dbReference type="Pfam" id="PF01636"/>
    </source>
</evidence>
<dbReference type="InterPro" id="IPR052898">
    <property type="entry name" value="ACAD10-like"/>
</dbReference>
<dbReference type="EMBL" id="CP002085">
    <property type="protein sequence ID" value="ADK85073.1"/>
    <property type="molecule type" value="Genomic_DNA"/>
</dbReference>
<evidence type="ECO:0000313" key="3">
    <source>
        <dbReference type="Proteomes" id="UP000009047"/>
    </source>
</evidence>
<proteinExistence type="predicted"/>
<dbReference type="STRING" id="644282.Deba_1705"/>
<protein>
    <submittedName>
        <fullName evidence="2">Aminoglycoside phosphotransferase</fullName>
    </submittedName>
</protein>
<dbReference type="PANTHER" id="PTHR47829:SF1">
    <property type="entry name" value="HAD FAMILY PHOSPHATASE"/>
    <property type="match status" value="1"/>
</dbReference>
<dbReference type="SUPFAM" id="SSF56112">
    <property type="entry name" value="Protein kinase-like (PK-like)"/>
    <property type="match status" value="1"/>
</dbReference>
<dbReference type="KEGG" id="dbr:Deba_1705"/>
<dbReference type="eggNOG" id="COG3173">
    <property type="taxonomic scope" value="Bacteria"/>
</dbReference>
<dbReference type="InterPro" id="IPR041726">
    <property type="entry name" value="ACAD10_11_N"/>
</dbReference>
<dbReference type="OrthoDB" id="3806873at2"/>
<dbReference type="InterPro" id="IPR008271">
    <property type="entry name" value="Ser/Thr_kinase_AS"/>
</dbReference>
<keyword evidence="3" id="KW-1185">Reference proteome</keyword>
<reference evidence="2 3" key="1">
    <citation type="journal article" date="2010" name="Stand. Genomic Sci.">
        <title>Complete genome sequence of Desulfarculus baarsii type strain (2st14).</title>
        <authorList>
            <person name="Sun H."/>
            <person name="Spring S."/>
            <person name="Lapidus A."/>
            <person name="Davenport K."/>
            <person name="Del Rio T.G."/>
            <person name="Tice H."/>
            <person name="Nolan M."/>
            <person name="Copeland A."/>
            <person name="Cheng J.F."/>
            <person name="Lucas S."/>
            <person name="Tapia R."/>
            <person name="Goodwin L."/>
            <person name="Pitluck S."/>
            <person name="Ivanova N."/>
            <person name="Pagani I."/>
            <person name="Mavromatis K."/>
            <person name="Ovchinnikova G."/>
            <person name="Pati A."/>
            <person name="Chen A."/>
            <person name="Palaniappan K."/>
            <person name="Hauser L."/>
            <person name="Chang Y.J."/>
            <person name="Jeffries C.D."/>
            <person name="Detter J.C."/>
            <person name="Han C."/>
            <person name="Rohde M."/>
            <person name="Brambilla E."/>
            <person name="Goker M."/>
            <person name="Woyke T."/>
            <person name="Bristow J."/>
            <person name="Eisen J.A."/>
            <person name="Markowitz V."/>
            <person name="Hugenholtz P."/>
            <person name="Kyrpides N.C."/>
            <person name="Klenk H.P."/>
            <person name="Land M."/>
        </authorList>
    </citation>
    <scope>NUCLEOTIDE SEQUENCE [LARGE SCALE GENOMIC DNA]</scope>
    <source>
        <strain evidence="3">ATCC 33931 / DSM 2075 / LMG 7858 / VKM B-1802 / 2st14</strain>
    </source>
</reference>
<dbReference type="PANTHER" id="PTHR47829">
    <property type="entry name" value="HYDROLASE, PUTATIVE (AFU_ORTHOLOGUE AFUA_1G12880)-RELATED"/>
    <property type="match status" value="1"/>
</dbReference>